<keyword evidence="3" id="KW-1185">Reference proteome</keyword>
<feature type="region of interest" description="Disordered" evidence="1">
    <location>
        <begin position="136"/>
        <end position="161"/>
    </location>
</feature>
<accession>A0A1I3R6A9</accession>
<gene>
    <name evidence="2" type="ORF">SAMN04488082_10328</name>
</gene>
<evidence type="ECO:0000313" key="3">
    <source>
        <dbReference type="Proteomes" id="UP000198635"/>
    </source>
</evidence>
<sequence>MAARNAMPGVIRRICLCCQGGSPKFVRECEHVLCPLHSCRMIEDGEDAALQSCIAAFCLACAGSPEAVIDCSADVPIGAQPPCPAHPFRMSEEVPVTQQVRPLPGLGAVSERLAKSSSRANERILESEVNDLPRVSVTLDQPRHEGLASISPGRAPEALDI</sequence>
<organism evidence="2 3">
    <name type="scientific">Desulfomicrobium apsheronum</name>
    <dbReference type="NCBI Taxonomy" id="52560"/>
    <lineage>
        <taxon>Bacteria</taxon>
        <taxon>Pseudomonadati</taxon>
        <taxon>Thermodesulfobacteriota</taxon>
        <taxon>Desulfovibrionia</taxon>
        <taxon>Desulfovibrionales</taxon>
        <taxon>Desulfomicrobiaceae</taxon>
        <taxon>Desulfomicrobium</taxon>
    </lineage>
</organism>
<dbReference type="AlphaFoldDB" id="A0A1I3R6A9"/>
<dbReference type="OrthoDB" id="1868456at2"/>
<dbReference type="RefSeq" id="WP_092372894.1">
    <property type="nucleotide sequence ID" value="NZ_FORX01000003.1"/>
</dbReference>
<proteinExistence type="predicted"/>
<dbReference type="Proteomes" id="UP000198635">
    <property type="component" value="Unassembled WGS sequence"/>
</dbReference>
<reference evidence="3" key="1">
    <citation type="submission" date="2016-10" db="EMBL/GenBank/DDBJ databases">
        <authorList>
            <person name="Varghese N."/>
            <person name="Submissions S."/>
        </authorList>
    </citation>
    <scope>NUCLEOTIDE SEQUENCE [LARGE SCALE GENOMIC DNA]</scope>
    <source>
        <strain evidence="3">DSM 5918</strain>
    </source>
</reference>
<protein>
    <submittedName>
        <fullName evidence="2">Uncharacterized protein</fullName>
    </submittedName>
</protein>
<dbReference type="EMBL" id="FORX01000003">
    <property type="protein sequence ID" value="SFJ41292.1"/>
    <property type="molecule type" value="Genomic_DNA"/>
</dbReference>
<evidence type="ECO:0000256" key="1">
    <source>
        <dbReference type="SAM" id="MobiDB-lite"/>
    </source>
</evidence>
<name>A0A1I3R6A9_9BACT</name>
<evidence type="ECO:0000313" key="2">
    <source>
        <dbReference type="EMBL" id="SFJ41292.1"/>
    </source>
</evidence>